<feature type="compositionally biased region" description="Gly residues" evidence="4">
    <location>
        <begin position="627"/>
        <end position="640"/>
    </location>
</feature>
<dbReference type="OrthoDB" id="329835at2759"/>
<comment type="caution">
    <text evidence="6">The sequence shown here is derived from an EMBL/GenBank/DDBJ whole genome shotgun (WGS) entry which is preliminary data.</text>
</comment>
<dbReference type="SUPFAM" id="SSF47336">
    <property type="entry name" value="ACP-like"/>
    <property type="match status" value="1"/>
</dbReference>
<dbReference type="InterPro" id="IPR036736">
    <property type="entry name" value="ACP-like_sf"/>
</dbReference>
<dbReference type="Pfam" id="PF13489">
    <property type="entry name" value="Methyltransf_23"/>
    <property type="match status" value="1"/>
</dbReference>
<dbReference type="InParanoid" id="A0A2P5I7I2"/>
<dbReference type="GO" id="GO:0016740">
    <property type="term" value="F:transferase activity"/>
    <property type="evidence" value="ECO:0007669"/>
    <property type="project" value="UniProtKB-KW"/>
</dbReference>
<organism evidence="6 7">
    <name type="scientific">Diaporthe helianthi</name>
    <dbReference type="NCBI Taxonomy" id="158607"/>
    <lineage>
        <taxon>Eukaryota</taxon>
        <taxon>Fungi</taxon>
        <taxon>Dikarya</taxon>
        <taxon>Ascomycota</taxon>
        <taxon>Pezizomycotina</taxon>
        <taxon>Sordariomycetes</taxon>
        <taxon>Sordariomycetidae</taxon>
        <taxon>Diaporthales</taxon>
        <taxon>Diaporthaceae</taxon>
        <taxon>Diaporthe</taxon>
    </lineage>
</organism>
<dbReference type="PANTHER" id="PTHR45681">
    <property type="entry name" value="POLYKETIDE SYNTHASE 44-RELATED"/>
    <property type="match status" value="1"/>
</dbReference>
<dbReference type="SMART" id="SM00823">
    <property type="entry name" value="PKS_PP"/>
    <property type="match status" value="1"/>
</dbReference>
<proteinExistence type="predicted"/>
<reference evidence="6" key="1">
    <citation type="submission" date="2017-09" db="EMBL/GenBank/DDBJ databases">
        <title>Polyketide synthases of a Diaporthe helianthi virulent isolate.</title>
        <authorList>
            <person name="Baroncelli R."/>
        </authorList>
    </citation>
    <scope>NUCLEOTIDE SEQUENCE [LARGE SCALE GENOMIC DNA]</scope>
    <source>
        <strain evidence="6">7/96</strain>
    </source>
</reference>
<dbReference type="Gene3D" id="3.40.50.150">
    <property type="entry name" value="Vaccinia Virus protein VP39"/>
    <property type="match status" value="1"/>
</dbReference>
<keyword evidence="1" id="KW-0596">Phosphopantetheine</keyword>
<feature type="region of interest" description="Disordered" evidence="4">
    <location>
        <begin position="616"/>
        <end position="645"/>
    </location>
</feature>
<keyword evidence="3" id="KW-0808">Transferase</keyword>
<dbReference type="SUPFAM" id="SSF53335">
    <property type="entry name" value="S-adenosyl-L-methionine-dependent methyltransferases"/>
    <property type="match status" value="1"/>
</dbReference>
<dbReference type="STRING" id="158607.A0A2P5I7I2"/>
<evidence type="ECO:0000259" key="5">
    <source>
        <dbReference type="PROSITE" id="PS50075"/>
    </source>
</evidence>
<evidence type="ECO:0000256" key="1">
    <source>
        <dbReference type="ARBA" id="ARBA00022450"/>
    </source>
</evidence>
<dbReference type="Pfam" id="PF08659">
    <property type="entry name" value="KR"/>
    <property type="match status" value="1"/>
</dbReference>
<dbReference type="EMBL" id="MAVT02000184">
    <property type="protein sequence ID" value="POS78459.1"/>
    <property type="molecule type" value="Genomic_DNA"/>
</dbReference>
<dbReference type="PROSITE" id="PS50075">
    <property type="entry name" value="CARRIER"/>
    <property type="match status" value="1"/>
</dbReference>
<evidence type="ECO:0000313" key="7">
    <source>
        <dbReference type="Proteomes" id="UP000094444"/>
    </source>
</evidence>
<sequence length="760" mass="82121">MCQNSEAELSAVLASIGVEGELLHRLGPRLASIVTGQTEPLPLFLEDNLLYRVYDGDEIGRCNYQMGEYVRRLSFQHSGLRILKLGAGTTGATVSLLQACSPGGENAFCAEYMYTDISSGFFDVDPFSQGFEEHAYDVVIASNVVHATKFLSRTLGNIHRLLKPGGKLGIVEAVRITPYSNMTFGLLPGHLDGWPVRTTAGQEDHCCPFRSGTIASRVRNSLAFKVDFASFDHPEPARHASFFLSTARPLSQLNGLNGNGVNGHVAPVIKLLNTLPEGHALGQEVELKLRRELDGAGFEPAAQEWSIEGVEEAGSYVVLDSAAQPFLLRATAEQQPMDNTDGPEFGLVTGFSRMARSEYYNLKFYTINVKDELGTEEETSRALSAVGKMTMSTETRKLSPDDLAVEYEYTLRQRKLHIQRVSPNSKLSKSILAADRDAHHAAQDTEDLEQCLDSLFHQPDRPLKIKVHKPGLLSSLRLASIQILTCDITVEIDVSRTLADLQGAGRPVAGVFNLAMVITDHSLPQMSTDEFQRGVMPKYLGTSACVARATTPPAMAARSFPGVTSMSGHAARDNNPQLVLGVSPQSAMVQAANNTRISPLISRVYASGLQQQQQQQQLEQQRAAGVSGAGKGQGTLGRGGDSSTAASVDEAQGLALEAIGDKVASLLAVPPEELSLDVSVTQLGLDSLVAIQLKNWVTRPLKAKVQNSDIMDSPSLKAFATLVISRTRLLATPDTDPSEKQDTETAAVNGSLFEIILPRN</sequence>
<evidence type="ECO:0000256" key="4">
    <source>
        <dbReference type="SAM" id="MobiDB-lite"/>
    </source>
</evidence>
<name>A0A2P5I7I2_DIAHE</name>
<dbReference type="InterPro" id="IPR020806">
    <property type="entry name" value="PKS_PP-bd"/>
</dbReference>
<feature type="domain" description="Carrier" evidence="5">
    <location>
        <begin position="650"/>
        <end position="727"/>
    </location>
</feature>
<dbReference type="Gene3D" id="3.40.50.720">
    <property type="entry name" value="NAD(P)-binding Rossmann-like Domain"/>
    <property type="match status" value="1"/>
</dbReference>
<protein>
    <submittedName>
        <fullName evidence="6">Beta-ketoacyl synthase domain-containing protein</fullName>
    </submittedName>
</protein>
<keyword evidence="7" id="KW-1185">Reference proteome</keyword>
<dbReference type="InterPro" id="IPR029063">
    <property type="entry name" value="SAM-dependent_MTases_sf"/>
</dbReference>
<dbReference type="Gene3D" id="1.10.1200.10">
    <property type="entry name" value="ACP-like"/>
    <property type="match status" value="1"/>
</dbReference>
<dbReference type="Proteomes" id="UP000094444">
    <property type="component" value="Unassembled WGS sequence"/>
</dbReference>
<evidence type="ECO:0000256" key="3">
    <source>
        <dbReference type="ARBA" id="ARBA00022679"/>
    </source>
</evidence>
<evidence type="ECO:0000313" key="6">
    <source>
        <dbReference type="EMBL" id="POS78459.1"/>
    </source>
</evidence>
<evidence type="ECO:0000256" key="2">
    <source>
        <dbReference type="ARBA" id="ARBA00022553"/>
    </source>
</evidence>
<gene>
    <name evidence="6" type="ORF">DHEL01_v203132</name>
</gene>
<dbReference type="InterPro" id="IPR050444">
    <property type="entry name" value="Polyketide_Synthase"/>
</dbReference>
<dbReference type="InterPro" id="IPR009081">
    <property type="entry name" value="PP-bd_ACP"/>
</dbReference>
<dbReference type="SUPFAM" id="SSF51735">
    <property type="entry name" value="NAD(P)-binding Rossmann-fold domains"/>
    <property type="match status" value="1"/>
</dbReference>
<accession>A0A2P5I7I2</accession>
<dbReference type="InterPro" id="IPR036291">
    <property type="entry name" value="NAD(P)-bd_dom_sf"/>
</dbReference>
<keyword evidence="2" id="KW-0597">Phosphoprotein</keyword>
<dbReference type="PANTHER" id="PTHR45681:SF6">
    <property type="entry name" value="POLYKETIDE SYNTHASE 37"/>
    <property type="match status" value="1"/>
</dbReference>
<dbReference type="AlphaFoldDB" id="A0A2P5I7I2"/>
<dbReference type="Pfam" id="PF23297">
    <property type="entry name" value="ACP_SdgA_C"/>
    <property type="match status" value="1"/>
</dbReference>
<dbReference type="InterPro" id="IPR013968">
    <property type="entry name" value="PKS_KR"/>
</dbReference>
<dbReference type="GO" id="GO:0031177">
    <property type="term" value="F:phosphopantetheine binding"/>
    <property type="evidence" value="ECO:0007669"/>
    <property type="project" value="InterPro"/>
</dbReference>
<dbReference type="CDD" id="cd02440">
    <property type="entry name" value="AdoMet_MTases"/>
    <property type="match status" value="1"/>
</dbReference>